<proteinExistence type="inferred from homology"/>
<keyword evidence="3" id="KW-0560">Oxidoreductase</keyword>
<dbReference type="PANTHER" id="PTHR43401:SF2">
    <property type="entry name" value="L-THREONINE 3-DEHYDROGENASE"/>
    <property type="match status" value="1"/>
</dbReference>
<dbReference type="EMBL" id="JACIBX010000010">
    <property type="protein sequence ID" value="MBB3713035.1"/>
    <property type="molecule type" value="Genomic_DNA"/>
</dbReference>
<dbReference type="Gene3D" id="3.90.180.10">
    <property type="entry name" value="Medium-chain alcohol dehydrogenases, catalytic domain"/>
    <property type="match status" value="1"/>
</dbReference>
<feature type="domain" description="Alcohol dehydrogenase-like C-terminal" evidence="5">
    <location>
        <begin position="170"/>
        <end position="291"/>
    </location>
</feature>
<evidence type="ECO:0000256" key="2">
    <source>
        <dbReference type="ARBA" id="ARBA00022833"/>
    </source>
</evidence>
<dbReference type="PANTHER" id="PTHR43401">
    <property type="entry name" value="L-THREONINE 3-DEHYDROGENASE"/>
    <property type="match status" value="1"/>
</dbReference>
<dbReference type="PROSITE" id="PS00059">
    <property type="entry name" value="ADH_ZINC"/>
    <property type="match status" value="1"/>
</dbReference>
<evidence type="ECO:0000313" key="8">
    <source>
        <dbReference type="Proteomes" id="UP000576152"/>
    </source>
</evidence>
<keyword evidence="1 4" id="KW-0479">Metal-binding</keyword>
<keyword evidence="2 4" id="KW-0862">Zinc</keyword>
<comment type="cofactor">
    <cofactor evidence="4">
        <name>Zn(2+)</name>
        <dbReference type="ChEBI" id="CHEBI:29105"/>
    </cofactor>
</comment>
<dbReference type="Pfam" id="PF08240">
    <property type="entry name" value="ADH_N"/>
    <property type="match status" value="1"/>
</dbReference>
<comment type="similarity">
    <text evidence="4">Belongs to the zinc-containing alcohol dehydrogenase family.</text>
</comment>
<dbReference type="InterPro" id="IPR013149">
    <property type="entry name" value="ADH-like_C"/>
</dbReference>
<dbReference type="InterPro" id="IPR050129">
    <property type="entry name" value="Zn_alcohol_dh"/>
</dbReference>
<evidence type="ECO:0000256" key="4">
    <source>
        <dbReference type="RuleBase" id="RU361277"/>
    </source>
</evidence>
<feature type="domain" description="Alcohol dehydrogenase-like N-terminal" evidence="6">
    <location>
        <begin position="24"/>
        <end position="131"/>
    </location>
</feature>
<evidence type="ECO:0000259" key="5">
    <source>
        <dbReference type="Pfam" id="PF00107"/>
    </source>
</evidence>
<dbReference type="InterPro" id="IPR013154">
    <property type="entry name" value="ADH-like_N"/>
</dbReference>
<dbReference type="SUPFAM" id="SSF51735">
    <property type="entry name" value="NAD(P)-binding Rossmann-fold domains"/>
    <property type="match status" value="1"/>
</dbReference>
<accession>A0ABR6HR61</accession>
<dbReference type="SUPFAM" id="SSF50129">
    <property type="entry name" value="GroES-like"/>
    <property type="match status" value="1"/>
</dbReference>
<dbReference type="RefSeq" id="WP_183474476.1">
    <property type="nucleotide sequence ID" value="NZ_JACIBX010000010.1"/>
</dbReference>
<evidence type="ECO:0000256" key="1">
    <source>
        <dbReference type="ARBA" id="ARBA00022723"/>
    </source>
</evidence>
<dbReference type="Gene3D" id="3.40.50.720">
    <property type="entry name" value="NAD(P)-binding Rossmann-like Domain"/>
    <property type="match status" value="1"/>
</dbReference>
<name>A0ABR6HR61_9RHOB</name>
<reference evidence="7 8" key="1">
    <citation type="submission" date="2020-08" db="EMBL/GenBank/DDBJ databases">
        <title>Genomic Encyclopedia of Type Strains, Phase III (KMG-III): the genomes of soil and plant-associated and newly described type strains.</title>
        <authorList>
            <person name="Whitman W."/>
        </authorList>
    </citation>
    <scope>NUCLEOTIDE SEQUENCE [LARGE SCALE GENOMIC DNA]</scope>
    <source>
        <strain evidence="7 8">CECT 8572</strain>
    </source>
</reference>
<evidence type="ECO:0000256" key="3">
    <source>
        <dbReference type="ARBA" id="ARBA00023002"/>
    </source>
</evidence>
<keyword evidence="8" id="KW-1185">Reference proteome</keyword>
<dbReference type="Pfam" id="PF00107">
    <property type="entry name" value="ADH_zinc_N"/>
    <property type="match status" value="1"/>
</dbReference>
<dbReference type="InterPro" id="IPR036291">
    <property type="entry name" value="NAD(P)-bd_dom_sf"/>
</dbReference>
<comment type="caution">
    <text evidence="7">The sequence shown here is derived from an EMBL/GenBank/DDBJ whole genome shotgun (WGS) entry which is preliminary data.</text>
</comment>
<protein>
    <submittedName>
        <fullName evidence="7">2-desacetyl-2-hydroxyethyl bacteriochlorophyllide A dehydrogenase</fullName>
    </submittedName>
</protein>
<dbReference type="InterPro" id="IPR002328">
    <property type="entry name" value="ADH_Zn_CS"/>
</dbReference>
<evidence type="ECO:0000313" key="7">
    <source>
        <dbReference type="EMBL" id="MBB3713035.1"/>
    </source>
</evidence>
<evidence type="ECO:0000259" key="6">
    <source>
        <dbReference type="Pfam" id="PF08240"/>
    </source>
</evidence>
<dbReference type="Proteomes" id="UP000576152">
    <property type="component" value="Unassembled WGS sequence"/>
</dbReference>
<sequence length="330" mass="34978">MEAMVYEALGRAEVANIAPPQPSAKEVLLRCRASGVCHTDIDILHGRYGEGRFPLVPGHEYAGEVVEVGEEVQAFKAGDRVVVDPNISCGSCRPCRKGLTNLCQMLGAYGVTRNGGFAEFSVVQESNLVSIGDMPFAIAALAEPMGCVLNGIEAVGSNSVERALIFGAGPIGLLMAIALRTRGVSDIHVADIDGGRLELAESFGFRPLLSEGEALKPLLGQMDLSVDATGRPAVAESLVRYTANGGKVLFFGVCAPEAKISVSPYEIFRRQITMAGAHSLNHNIDAALEAIRSFGPDIGRLVSHQLPLSEIPDLISGRGPDKTLKVQATW</sequence>
<dbReference type="InterPro" id="IPR011032">
    <property type="entry name" value="GroES-like_sf"/>
</dbReference>
<organism evidence="7 8">
    <name type="scientific">Limimaricola variabilis</name>
    <dbReference type="NCBI Taxonomy" id="1492771"/>
    <lineage>
        <taxon>Bacteria</taxon>
        <taxon>Pseudomonadati</taxon>
        <taxon>Pseudomonadota</taxon>
        <taxon>Alphaproteobacteria</taxon>
        <taxon>Rhodobacterales</taxon>
        <taxon>Paracoccaceae</taxon>
        <taxon>Limimaricola</taxon>
    </lineage>
</organism>
<gene>
    <name evidence="7" type="ORF">FHS00_002636</name>
</gene>